<dbReference type="InterPro" id="IPR052905">
    <property type="entry name" value="LD-transpeptidase_YkuD-like"/>
</dbReference>
<dbReference type="Proteomes" id="UP000229897">
    <property type="component" value="Chromosome"/>
</dbReference>
<keyword evidence="5 7" id="KW-0573">Peptidoglycan synthesis</keyword>
<name>A0A2D2DPX0_9BURK</name>
<dbReference type="Gene3D" id="1.10.101.10">
    <property type="entry name" value="PGBD-like superfamily/PGBD"/>
    <property type="match status" value="1"/>
</dbReference>
<sequence length="573" mass="62193">MIVGKRSFRLSAIAMALVVWLPSGGASAAAPAPVAPVAAVAQPALTGMAAELRTLAITAAAVTTRTPRPYDERDWLARFYVARAYAPAWQDRGYKQAGAAIALLQNASLHGLSPAEYNADGLARQLADPASRTSARFDAAMTQAMLHYLADLRVGRVRSEYHTTLPDPRLTKTDPVDQLRLALLSQRLDQAVAASEPRIPLYRRVMATLATYRKLAEQPFTALPPLPEGVKKLDPGAPYPGAAILRARLIQLGDLSATAPAEPPASAGIYTAALAEGVKHFQSRHALNDDGVIGAGTLSALNVPLARRVRQLELGLERLRWLPDFPDGRLIAVNLPSFRLWALELGPGAKNPLIEMRVIVGAALKTPTPLFVGSMRYVEFNPYWNVPRSIEKGEIIPKLARDHGYLSKNEMELVPLGGGAPVSVVDAETLDGLRAGQYRVRQRPGPRNALGAVKFAMPNTDNIYLHSTSAQSLFKRGRRDLSHGCIRVENPIGLAKFVFGDQPQMTPETIETLMKPAPMKTVSLKKPIPVVLFYSTAVTDREGLALFPEDVYKRDPALEKALKVRSDAIAQAH</sequence>
<dbReference type="SUPFAM" id="SSF141523">
    <property type="entry name" value="L,D-transpeptidase catalytic domain-like"/>
    <property type="match status" value="1"/>
</dbReference>
<dbReference type="PROSITE" id="PS52029">
    <property type="entry name" value="LD_TPASE"/>
    <property type="match status" value="1"/>
</dbReference>
<evidence type="ECO:0000256" key="4">
    <source>
        <dbReference type="ARBA" id="ARBA00022960"/>
    </source>
</evidence>
<feature type="active site" description="Nucleophile" evidence="7">
    <location>
        <position position="485"/>
    </location>
</feature>
<evidence type="ECO:0000313" key="11">
    <source>
        <dbReference type="Proteomes" id="UP000229897"/>
    </source>
</evidence>
<dbReference type="GO" id="GO:0071555">
    <property type="term" value="P:cell wall organization"/>
    <property type="evidence" value="ECO:0007669"/>
    <property type="project" value="UniProtKB-UniRule"/>
</dbReference>
<evidence type="ECO:0000256" key="8">
    <source>
        <dbReference type="SAM" id="SignalP"/>
    </source>
</evidence>
<feature type="signal peptide" evidence="8">
    <location>
        <begin position="1"/>
        <end position="28"/>
    </location>
</feature>
<organism evidence="10 11">
    <name type="scientific">Massilia violaceinigra</name>
    <dbReference type="NCBI Taxonomy" id="2045208"/>
    <lineage>
        <taxon>Bacteria</taxon>
        <taxon>Pseudomonadati</taxon>
        <taxon>Pseudomonadota</taxon>
        <taxon>Betaproteobacteria</taxon>
        <taxon>Burkholderiales</taxon>
        <taxon>Oxalobacteraceae</taxon>
        <taxon>Telluria group</taxon>
        <taxon>Massilia</taxon>
    </lineage>
</organism>
<keyword evidence="11" id="KW-1185">Reference proteome</keyword>
<evidence type="ECO:0000256" key="7">
    <source>
        <dbReference type="PROSITE-ProRule" id="PRU01373"/>
    </source>
</evidence>
<feature type="domain" description="L,D-TPase catalytic" evidence="9">
    <location>
        <begin position="329"/>
        <end position="511"/>
    </location>
</feature>
<dbReference type="InterPro" id="IPR045380">
    <property type="entry name" value="LD_TPept_scaffold_dom"/>
</dbReference>
<keyword evidence="3" id="KW-0808">Transferase</keyword>
<dbReference type="CDD" id="cd16913">
    <property type="entry name" value="YkuD_like"/>
    <property type="match status" value="1"/>
</dbReference>
<keyword evidence="4 7" id="KW-0133">Cell shape</keyword>
<feature type="chain" id="PRO_5013743162" evidence="8">
    <location>
        <begin position="29"/>
        <end position="573"/>
    </location>
</feature>
<evidence type="ECO:0000259" key="9">
    <source>
        <dbReference type="PROSITE" id="PS52029"/>
    </source>
</evidence>
<evidence type="ECO:0000256" key="3">
    <source>
        <dbReference type="ARBA" id="ARBA00022679"/>
    </source>
</evidence>
<dbReference type="GO" id="GO:0008360">
    <property type="term" value="P:regulation of cell shape"/>
    <property type="evidence" value="ECO:0007669"/>
    <property type="project" value="UniProtKB-UniRule"/>
</dbReference>
<dbReference type="InterPro" id="IPR036365">
    <property type="entry name" value="PGBD-like_sf"/>
</dbReference>
<dbReference type="OrthoDB" id="9778545at2"/>
<feature type="active site" description="Proton donor/acceptor" evidence="7">
    <location>
        <position position="466"/>
    </location>
</feature>
<dbReference type="GO" id="GO:0004180">
    <property type="term" value="F:carboxypeptidase activity"/>
    <property type="evidence" value="ECO:0007669"/>
    <property type="project" value="UniProtKB-ARBA"/>
</dbReference>
<dbReference type="InterPro" id="IPR005490">
    <property type="entry name" value="LD_TPept_cat_dom"/>
</dbReference>
<accession>A0A2D2DPX0</accession>
<dbReference type="InterPro" id="IPR036366">
    <property type="entry name" value="PGBDSf"/>
</dbReference>
<evidence type="ECO:0000256" key="6">
    <source>
        <dbReference type="ARBA" id="ARBA00023316"/>
    </source>
</evidence>
<dbReference type="SUPFAM" id="SSF47090">
    <property type="entry name" value="PGBD-like"/>
    <property type="match status" value="1"/>
</dbReference>
<dbReference type="GO" id="GO:0016740">
    <property type="term" value="F:transferase activity"/>
    <property type="evidence" value="ECO:0007669"/>
    <property type="project" value="UniProtKB-KW"/>
</dbReference>
<comment type="similarity">
    <text evidence="2">Belongs to the YkuD family.</text>
</comment>
<dbReference type="KEGG" id="mass:CR152_22795"/>
<dbReference type="RefSeq" id="WP_099878818.1">
    <property type="nucleotide sequence ID" value="NZ_CP024608.1"/>
</dbReference>
<comment type="pathway">
    <text evidence="1 7">Cell wall biogenesis; peptidoglycan biosynthesis.</text>
</comment>
<dbReference type="AlphaFoldDB" id="A0A2D2DPX0"/>
<reference evidence="10" key="1">
    <citation type="submission" date="2017-10" db="EMBL/GenBank/DDBJ databases">
        <title>Massilia psychrophilum sp. nov., a novel purple-pigmented bacterium isolated from Tianshan glacier, Xinjiang Municipality, China.</title>
        <authorList>
            <person name="Wang H."/>
        </authorList>
    </citation>
    <scope>NUCLEOTIDE SEQUENCE [LARGE SCALE GENOMIC DNA]</scope>
    <source>
        <strain evidence="10">B2</strain>
    </source>
</reference>
<evidence type="ECO:0000256" key="5">
    <source>
        <dbReference type="ARBA" id="ARBA00022984"/>
    </source>
</evidence>
<evidence type="ECO:0000313" key="10">
    <source>
        <dbReference type="EMBL" id="ATQ77027.1"/>
    </source>
</evidence>
<keyword evidence="8" id="KW-0732">Signal</keyword>
<dbReference type="EMBL" id="CP024608">
    <property type="protein sequence ID" value="ATQ77027.1"/>
    <property type="molecule type" value="Genomic_DNA"/>
</dbReference>
<dbReference type="GO" id="GO:0009252">
    <property type="term" value="P:peptidoglycan biosynthetic process"/>
    <property type="evidence" value="ECO:0007669"/>
    <property type="project" value="UniProtKB-UniPathway"/>
</dbReference>
<proteinExistence type="inferred from homology"/>
<dbReference type="PANTHER" id="PTHR41533:SF2">
    <property type="entry name" value="BLR7131 PROTEIN"/>
    <property type="match status" value="1"/>
</dbReference>
<dbReference type="UniPathway" id="UPA00219"/>
<dbReference type="Pfam" id="PF01471">
    <property type="entry name" value="PG_binding_1"/>
    <property type="match status" value="1"/>
</dbReference>
<keyword evidence="6 7" id="KW-0961">Cell wall biogenesis/degradation</keyword>
<protein>
    <submittedName>
        <fullName evidence="10">Murein L,D-transpeptidase</fullName>
    </submittedName>
</protein>
<evidence type="ECO:0000256" key="1">
    <source>
        <dbReference type="ARBA" id="ARBA00004752"/>
    </source>
</evidence>
<dbReference type="PANTHER" id="PTHR41533">
    <property type="entry name" value="L,D-TRANSPEPTIDASE HI_1667-RELATED"/>
    <property type="match status" value="1"/>
</dbReference>
<dbReference type="InterPro" id="IPR002477">
    <property type="entry name" value="Peptidoglycan-bd-like"/>
</dbReference>
<dbReference type="Pfam" id="PF03734">
    <property type="entry name" value="YkuD"/>
    <property type="match status" value="1"/>
</dbReference>
<dbReference type="InterPro" id="IPR038063">
    <property type="entry name" value="Transpep_catalytic_dom"/>
</dbReference>
<dbReference type="Pfam" id="PF20142">
    <property type="entry name" value="Scaffold"/>
    <property type="match status" value="1"/>
</dbReference>
<evidence type="ECO:0000256" key="2">
    <source>
        <dbReference type="ARBA" id="ARBA00005992"/>
    </source>
</evidence>
<gene>
    <name evidence="10" type="ORF">CR152_22795</name>
</gene>
<dbReference type="Gene3D" id="2.40.440.10">
    <property type="entry name" value="L,D-transpeptidase catalytic domain-like"/>
    <property type="match status" value="1"/>
</dbReference>